<comment type="caution">
    <text evidence="1">The sequence shown here is derived from an EMBL/GenBank/DDBJ whole genome shotgun (WGS) entry which is preliminary data.</text>
</comment>
<dbReference type="Proteomes" id="UP001162992">
    <property type="component" value="Chromosome 20"/>
</dbReference>
<dbReference type="EMBL" id="CM055111">
    <property type="protein sequence ID" value="KAJ7519262.1"/>
    <property type="molecule type" value="Genomic_DNA"/>
</dbReference>
<evidence type="ECO:0000313" key="1">
    <source>
        <dbReference type="EMBL" id="KAJ7519262.1"/>
    </source>
</evidence>
<organism evidence="1 2">
    <name type="scientific">Diphasiastrum complanatum</name>
    <name type="common">Issler's clubmoss</name>
    <name type="synonym">Lycopodium complanatum</name>
    <dbReference type="NCBI Taxonomy" id="34168"/>
    <lineage>
        <taxon>Eukaryota</taxon>
        <taxon>Viridiplantae</taxon>
        <taxon>Streptophyta</taxon>
        <taxon>Embryophyta</taxon>
        <taxon>Tracheophyta</taxon>
        <taxon>Lycopodiopsida</taxon>
        <taxon>Lycopodiales</taxon>
        <taxon>Lycopodiaceae</taxon>
        <taxon>Lycopodioideae</taxon>
        <taxon>Diphasiastrum</taxon>
    </lineage>
</organism>
<accession>A0ACC2ANZ2</accession>
<keyword evidence="2" id="KW-1185">Reference proteome</keyword>
<protein>
    <submittedName>
        <fullName evidence="1">Uncharacterized protein</fullName>
    </submittedName>
</protein>
<sequence>MHDHTAAVTIQSAYRRHMVKKMISEWSHAAANMQRLFRGHMGRVKAARFRHIVNKRLRMEYFNHQASIVQKLFRGYYSRKYVHSFYARKDFIASVMEEGVVVKKELHHTYVTQCNARHMIVSKKLTTEIEKFMASNHIHVSTSSQKGIFYSPYASILGKQNTFEVWIKATQKKRICQAHVMNKHGTLEKTKHESIYRNHYVTTMGPYVTPFEKRREEEKKAKLSQLASVDFITAIGREKSYPFKGMTIRIETEWGKHYKSRKDSQRKYEDMYLKVSNKPFFVVVPSRREFSCGGL</sequence>
<gene>
    <name evidence="1" type="ORF">O6H91_20G030900</name>
</gene>
<reference evidence="2" key="1">
    <citation type="journal article" date="2024" name="Proc. Natl. Acad. Sci. U.S.A.">
        <title>Extraordinary preservation of gene collinearity over three hundred million years revealed in homosporous lycophytes.</title>
        <authorList>
            <person name="Li C."/>
            <person name="Wickell D."/>
            <person name="Kuo L.Y."/>
            <person name="Chen X."/>
            <person name="Nie B."/>
            <person name="Liao X."/>
            <person name="Peng D."/>
            <person name="Ji J."/>
            <person name="Jenkins J."/>
            <person name="Williams M."/>
            <person name="Shu S."/>
            <person name="Plott C."/>
            <person name="Barry K."/>
            <person name="Rajasekar S."/>
            <person name="Grimwood J."/>
            <person name="Han X."/>
            <person name="Sun S."/>
            <person name="Hou Z."/>
            <person name="He W."/>
            <person name="Dai G."/>
            <person name="Sun C."/>
            <person name="Schmutz J."/>
            <person name="Leebens-Mack J.H."/>
            <person name="Li F.W."/>
            <person name="Wang L."/>
        </authorList>
    </citation>
    <scope>NUCLEOTIDE SEQUENCE [LARGE SCALE GENOMIC DNA]</scope>
    <source>
        <strain evidence="2">cv. PW_Plant_1</strain>
    </source>
</reference>
<proteinExistence type="predicted"/>
<evidence type="ECO:0000313" key="2">
    <source>
        <dbReference type="Proteomes" id="UP001162992"/>
    </source>
</evidence>
<name>A0ACC2ANZ2_DIPCM</name>